<dbReference type="FunFam" id="1.10.600.10:FF:000020">
    <property type="entry name" value="Phytoene synthase"/>
    <property type="match status" value="1"/>
</dbReference>
<dbReference type="SFLD" id="SFLDG01212">
    <property type="entry name" value="Phytoene_synthase_like"/>
    <property type="match status" value="1"/>
</dbReference>
<dbReference type="CDD" id="cd00683">
    <property type="entry name" value="Trans_IPPS_HH"/>
    <property type="match status" value="1"/>
</dbReference>
<dbReference type="SUPFAM" id="SSF48576">
    <property type="entry name" value="Terpenoid synthases"/>
    <property type="match status" value="1"/>
</dbReference>
<evidence type="ECO:0000313" key="7">
    <source>
        <dbReference type="Proteomes" id="UP000037729"/>
    </source>
</evidence>
<keyword evidence="7" id="KW-1185">Reference proteome</keyword>
<reference evidence="6" key="2">
    <citation type="submission" date="2019-12" db="EMBL/GenBank/DDBJ databases">
        <title>The whole-genome sequencing of Haloarcula japonica strain pws8.</title>
        <authorList>
            <person name="Verma D.K."/>
            <person name="Gopal K."/>
            <person name="Prasad E.S."/>
        </authorList>
    </citation>
    <scope>NUCLEOTIDE SEQUENCE</scope>
    <source>
        <strain evidence="6">Pws8</strain>
    </source>
</reference>
<dbReference type="EMBL" id="WOWB01000001">
    <property type="protein sequence ID" value="NLV05497.1"/>
    <property type="molecule type" value="Genomic_DNA"/>
</dbReference>
<evidence type="ECO:0000256" key="3">
    <source>
        <dbReference type="ARBA" id="ARBA00022746"/>
    </source>
</evidence>
<dbReference type="EMBL" id="LIUF01000002">
    <property type="protein sequence ID" value="KOX93609.1"/>
    <property type="molecule type" value="Genomic_DNA"/>
</dbReference>
<evidence type="ECO:0000256" key="4">
    <source>
        <dbReference type="SAM" id="MobiDB-lite"/>
    </source>
</evidence>
<name>A0A0M9AK14_9EURY</name>
<organism evidence="5 7">
    <name type="scientific">Haloarcula rubripromontorii</name>
    <dbReference type="NCBI Taxonomy" id="1705562"/>
    <lineage>
        <taxon>Archaea</taxon>
        <taxon>Methanobacteriati</taxon>
        <taxon>Methanobacteriota</taxon>
        <taxon>Stenosarchaea group</taxon>
        <taxon>Halobacteria</taxon>
        <taxon>Halobacteriales</taxon>
        <taxon>Haloarculaceae</taxon>
        <taxon>Haloarcula</taxon>
    </lineage>
</organism>
<dbReference type="SFLD" id="SFLDG01018">
    <property type="entry name" value="Squalene/Phytoene_Synthase_Lik"/>
    <property type="match status" value="1"/>
</dbReference>
<dbReference type="InterPro" id="IPR002060">
    <property type="entry name" value="Squ/phyt_synthse"/>
</dbReference>
<dbReference type="Gene3D" id="1.10.600.10">
    <property type="entry name" value="Farnesyl Diphosphate Synthase"/>
    <property type="match status" value="1"/>
</dbReference>
<comment type="caution">
    <text evidence="5">The sequence shown here is derived from an EMBL/GenBank/DDBJ whole genome shotgun (WGS) entry which is preliminary data.</text>
</comment>
<dbReference type="STRING" id="1705562.AMS69_06685"/>
<evidence type="ECO:0000313" key="5">
    <source>
        <dbReference type="EMBL" id="KOX93609.1"/>
    </source>
</evidence>
<keyword evidence="3" id="KW-0125">Carotenoid biosynthesis</keyword>
<dbReference type="GO" id="GO:0004311">
    <property type="term" value="F:geranylgeranyl diphosphate synthase activity"/>
    <property type="evidence" value="ECO:0007669"/>
    <property type="project" value="InterPro"/>
</dbReference>
<comment type="pathway">
    <text evidence="1">Carotenoid biosynthesis; phytoene biosynthesis.</text>
</comment>
<dbReference type="Pfam" id="PF00494">
    <property type="entry name" value="SQS_PSY"/>
    <property type="match status" value="1"/>
</dbReference>
<feature type="region of interest" description="Disordered" evidence="4">
    <location>
        <begin position="302"/>
        <end position="323"/>
    </location>
</feature>
<proteinExistence type="predicted"/>
<dbReference type="Proteomes" id="UP000610611">
    <property type="component" value="Unassembled WGS sequence"/>
</dbReference>
<dbReference type="GO" id="GO:0016117">
    <property type="term" value="P:carotenoid biosynthetic process"/>
    <property type="evidence" value="ECO:0007669"/>
    <property type="project" value="UniProtKB-KW"/>
</dbReference>
<dbReference type="OrthoDB" id="305023at2157"/>
<dbReference type="GO" id="GO:0051996">
    <property type="term" value="F:squalene synthase [NAD(P)H] activity"/>
    <property type="evidence" value="ECO:0007669"/>
    <property type="project" value="InterPro"/>
</dbReference>
<dbReference type="PANTHER" id="PTHR31480">
    <property type="entry name" value="BIFUNCTIONAL LYCOPENE CYCLASE/PHYTOENE SYNTHASE"/>
    <property type="match status" value="1"/>
</dbReference>
<dbReference type="Proteomes" id="UP000037729">
    <property type="component" value="Unassembled WGS sequence"/>
</dbReference>
<dbReference type="RefSeq" id="WP_053967300.1">
    <property type="nucleotide sequence ID" value="NZ_JAWJXX010000016.1"/>
</dbReference>
<keyword evidence="2 5" id="KW-0808">Transferase</keyword>
<dbReference type="SFLD" id="SFLDS00005">
    <property type="entry name" value="Isoprenoid_Synthase_Type_I"/>
    <property type="match status" value="1"/>
</dbReference>
<reference evidence="5 7" key="1">
    <citation type="submission" date="2015-08" db="EMBL/GenBank/DDBJ databases">
        <title>Genomes of Isolates from Cabo Rojo, PR.</title>
        <authorList>
            <person name="Sanchez-Nieves R.L."/>
            <person name="Montalvo-Rodriguez R."/>
        </authorList>
    </citation>
    <scope>NUCLEOTIDE SEQUENCE [LARGE SCALE GENOMIC DNA]</scope>
    <source>
        <strain evidence="5 7">SL3</strain>
    </source>
</reference>
<dbReference type="PATRIC" id="fig|1705562.3.peg.2397"/>
<evidence type="ECO:0000313" key="6">
    <source>
        <dbReference type="EMBL" id="NLV05497.1"/>
    </source>
</evidence>
<protein>
    <submittedName>
        <fullName evidence="5">Geranylgeranyl-diphosphate geranylgeranyltransferase</fullName>
    </submittedName>
    <submittedName>
        <fullName evidence="6">Phytoene/squalene synthase family protein</fullName>
    </submittedName>
</protein>
<accession>A0A0M9AK14</accession>
<dbReference type="InterPro" id="IPR044843">
    <property type="entry name" value="Trans_IPPS_bact-type"/>
</dbReference>
<evidence type="ECO:0000256" key="1">
    <source>
        <dbReference type="ARBA" id="ARBA00004684"/>
    </source>
</evidence>
<dbReference type="InterPro" id="IPR008949">
    <property type="entry name" value="Isoprenoid_synthase_dom_sf"/>
</dbReference>
<gene>
    <name evidence="5" type="ORF">AMS69_06685</name>
    <name evidence="6" type="ORF">GOC83_05020</name>
</gene>
<sequence>MHSDNIQTSKSIQQETGRTFHLATRLLPERIRHPTYVMYAFFRVADEVVDQPDGPPPTVQHEQLEVIREAALGNIDPAETDHEAVMAAFQDLAERHDISEETINVFIDAMEMDIAQARYETFEDLREYMRGSAVAVGHMMTEVMDPPQKDEALPHATALAEAFQLSNFLRDVREDIHDYGRVYLPQETLDRHGVTEEQLADAEVDDAFRAVMQEELARTDELYREGVAGIRYLPEDCQFGVLLAAVLYADHHRLIRDRGYDVLTETPDLTRRRRLWLLARTWWHWRRNGDPEATFYTVSAVSERGPGETPTDAHSHGQPTWRG</sequence>
<evidence type="ECO:0000256" key="2">
    <source>
        <dbReference type="ARBA" id="ARBA00022679"/>
    </source>
</evidence>
<dbReference type="AlphaFoldDB" id="A0A0M9AK14"/>
<dbReference type="InterPro" id="IPR033904">
    <property type="entry name" value="Trans_IPPS_HH"/>
</dbReference>